<feature type="transmembrane region" description="Helical" evidence="3">
    <location>
        <begin position="20"/>
        <end position="39"/>
    </location>
</feature>
<dbReference type="OrthoDB" id="2102561at2759"/>
<evidence type="ECO:0000313" key="5">
    <source>
        <dbReference type="Proteomes" id="UP000799536"/>
    </source>
</evidence>
<dbReference type="Pfam" id="PF00106">
    <property type="entry name" value="adh_short"/>
    <property type="match status" value="1"/>
</dbReference>
<proteinExistence type="inferred from homology"/>
<dbReference type="InterPro" id="IPR020904">
    <property type="entry name" value="Sc_DH/Rdtase_CS"/>
</dbReference>
<gene>
    <name evidence="4" type="ORF">GQ43DRAFT_423936</name>
</gene>
<dbReference type="SUPFAM" id="SSF51735">
    <property type="entry name" value="NAD(P)-binding Rossmann-fold domains"/>
    <property type="match status" value="1"/>
</dbReference>
<evidence type="ECO:0000256" key="3">
    <source>
        <dbReference type="SAM" id="Phobius"/>
    </source>
</evidence>
<accession>A0A9P4MP10</accession>
<evidence type="ECO:0000313" key="4">
    <source>
        <dbReference type="EMBL" id="KAF2197736.1"/>
    </source>
</evidence>
<keyword evidence="3" id="KW-1133">Transmembrane helix</keyword>
<dbReference type="PANTHER" id="PTHR43313">
    <property type="entry name" value="SHORT-CHAIN DEHYDROGENASE/REDUCTASE FAMILY 9C"/>
    <property type="match status" value="1"/>
</dbReference>
<organism evidence="4 5">
    <name type="scientific">Delitschia confertaspora ATCC 74209</name>
    <dbReference type="NCBI Taxonomy" id="1513339"/>
    <lineage>
        <taxon>Eukaryota</taxon>
        <taxon>Fungi</taxon>
        <taxon>Dikarya</taxon>
        <taxon>Ascomycota</taxon>
        <taxon>Pezizomycotina</taxon>
        <taxon>Dothideomycetes</taxon>
        <taxon>Pleosporomycetidae</taxon>
        <taxon>Pleosporales</taxon>
        <taxon>Delitschiaceae</taxon>
        <taxon>Delitschia</taxon>
    </lineage>
</organism>
<keyword evidence="3" id="KW-0812">Transmembrane</keyword>
<keyword evidence="5" id="KW-1185">Reference proteome</keyword>
<protein>
    <submittedName>
        <fullName evidence="4">NAD(P)-binding protein</fullName>
    </submittedName>
</protein>
<sequence>MVNVLLTAFSNATIPLNRLLAWADFAVHYVSGYFLYFLVGGYEPQFHTRPALGKGYSPSVLVTGASQGIGLATSLYLASKGYTVFASVKDEQELQLIKHEIKSRDLPSNVSIRPLIMDVLSSSSIASAVSEVSSAVHGNSKTPFVGVINNAGFCMISPMELTPDKAVRDLFELDFWAYISVVKAFLPIIKEYQGRFINVGSYGGFVNPPMWVPYSAAKAAIEGMTRSWRFELKPFGVGMTSVRPGWTRYVSHYPNPRHHNRLSRNALSFYFLSFFLTLTCRTHGIGPKITRAWDGYWNHVKEGYVPAGVDSLGHVVDTDKSCGEREKQVYGPMMSKWQGLVLAAADGAAQTAEAVATTVYDAMTDPFLQPYYTVGYDALIGQTVRDLVPESIYEVGMARLFESKITERVLSPYTPS</sequence>
<name>A0A9P4MP10_9PLEO</name>
<dbReference type="PRINTS" id="PR00081">
    <property type="entry name" value="GDHRDH"/>
</dbReference>
<dbReference type="PANTHER" id="PTHR43313:SF1">
    <property type="entry name" value="3BETA-HYDROXYSTEROID DEHYDROGENASE DHS-16"/>
    <property type="match status" value="1"/>
</dbReference>
<dbReference type="PRINTS" id="PR00080">
    <property type="entry name" value="SDRFAMILY"/>
</dbReference>
<dbReference type="AlphaFoldDB" id="A0A9P4MP10"/>
<dbReference type="GO" id="GO:0016491">
    <property type="term" value="F:oxidoreductase activity"/>
    <property type="evidence" value="ECO:0007669"/>
    <property type="project" value="TreeGrafter"/>
</dbReference>
<keyword evidence="3" id="KW-0472">Membrane</keyword>
<comment type="caution">
    <text evidence="4">The sequence shown here is derived from an EMBL/GenBank/DDBJ whole genome shotgun (WGS) entry which is preliminary data.</text>
</comment>
<dbReference type="PROSITE" id="PS00061">
    <property type="entry name" value="ADH_SHORT"/>
    <property type="match status" value="1"/>
</dbReference>
<dbReference type="Gene3D" id="3.40.50.720">
    <property type="entry name" value="NAD(P)-binding Rossmann-like Domain"/>
    <property type="match status" value="1"/>
</dbReference>
<dbReference type="EMBL" id="ML994204">
    <property type="protein sequence ID" value="KAF2197736.1"/>
    <property type="molecule type" value="Genomic_DNA"/>
</dbReference>
<dbReference type="InterPro" id="IPR002347">
    <property type="entry name" value="SDR_fam"/>
</dbReference>
<reference evidence="4" key="1">
    <citation type="journal article" date="2020" name="Stud. Mycol.">
        <title>101 Dothideomycetes genomes: a test case for predicting lifestyles and emergence of pathogens.</title>
        <authorList>
            <person name="Haridas S."/>
            <person name="Albert R."/>
            <person name="Binder M."/>
            <person name="Bloem J."/>
            <person name="Labutti K."/>
            <person name="Salamov A."/>
            <person name="Andreopoulos B."/>
            <person name="Baker S."/>
            <person name="Barry K."/>
            <person name="Bills G."/>
            <person name="Bluhm B."/>
            <person name="Cannon C."/>
            <person name="Castanera R."/>
            <person name="Culley D."/>
            <person name="Daum C."/>
            <person name="Ezra D."/>
            <person name="Gonzalez J."/>
            <person name="Henrissat B."/>
            <person name="Kuo A."/>
            <person name="Liang C."/>
            <person name="Lipzen A."/>
            <person name="Lutzoni F."/>
            <person name="Magnuson J."/>
            <person name="Mondo S."/>
            <person name="Nolan M."/>
            <person name="Ohm R."/>
            <person name="Pangilinan J."/>
            <person name="Park H.-J."/>
            <person name="Ramirez L."/>
            <person name="Alfaro M."/>
            <person name="Sun H."/>
            <person name="Tritt A."/>
            <person name="Yoshinaga Y."/>
            <person name="Zwiers L.-H."/>
            <person name="Turgeon B."/>
            <person name="Goodwin S."/>
            <person name="Spatafora J."/>
            <person name="Crous P."/>
            <person name="Grigoriev I."/>
        </authorList>
    </citation>
    <scope>NUCLEOTIDE SEQUENCE</scope>
    <source>
        <strain evidence="4">ATCC 74209</strain>
    </source>
</reference>
<dbReference type="Proteomes" id="UP000799536">
    <property type="component" value="Unassembled WGS sequence"/>
</dbReference>
<evidence type="ECO:0000256" key="2">
    <source>
        <dbReference type="RuleBase" id="RU000363"/>
    </source>
</evidence>
<dbReference type="GO" id="GO:0008202">
    <property type="term" value="P:steroid metabolic process"/>
    <property type="evidence" value="ECO:0007669"/>
    <property type="project" value="TreeGrafter"/>
</dbReference>
<dbReference type="InterPro" id="IPR036291">
    <property type="entry name" value="NAD(P)-bd_dom_sf"/>
</dbReference>
<comment type="similarity">
    <text evidence="2">Belongs to the short-chain dehydrogenases/reductases (SDR) family.</text>
</comment>
<evidence type="ECO:0000256" key="1">
    <source>
        <dbReference type="ARBA" id="ARBA00022857"/>
    </source>
</evidence>
<keyword evidence="1" id="KW-0521">NADP</keyword>